<comment type="similarity">
    <text evidence="2 8">Belongs to the heat shock protein 90 family.</text>
</comment>
<dbReference type="SUPFAM" id="SSF110942">
    <property type="entry name" value="HSP90 C-terminal domain"/>
    <property type="match status" value="1"/>
</dbReference>
<dbReference type="InterPro" id="IPR020575">
    <property type="entry name" value="Hsp90_N"/>
</dbReference>
<dbReference type="EMBL" id="CP027845">
    <property type="protein sequence ID" value="AVP87660.1"/>
    <property type="molecule type" value="Genomic_DNA"/>
</dbReference>
<dbReference type="AlphaFoldDB" id="A0A2P1P8R2"/>
<comment type="subunit">
    <text evidence="8">Homodimer.</text>
</comment>
<feature type="binding site" evidence="9">
    <location>
        <begin position="121"/>
        <end position="126"/>
    </location>
    <ligand>
        <name>ATP</name>
        <dbReference type="ChEBI" id="CHEBI:30616"/>
    </ligand>
</feature>
<dbReference type="SUPFAM" id="SSF55874">
    <property type="entry name" value="ATPase domain of HSP90 chaperone/DNA topoisomerase II/histidine kinase"/>
    <property type="match status" value="1"/>
</dbReference>
<dbReference type="Gene3D" id="3.30.230.80">
    <property type="match status" value="1"/>
</dbReference>
<dbReference type="GO" id="GO:0051082">
    <property type="term" value="F:unfolded protein binding"/>
    <property type="evidence" value="ECO:0007669"/>
    <property type="project" value="UniProtKB-UniRule"/>
</dbReference>
<dbReference type="InterPro" id="IPR003594">
    <property type="entry name" value="HATPase_dom"/>
</dbReference>
<dbReference type="FunFam" id="3.30.565.10:FF:000009">
    <property type="entry name" value="Molecular chaperone HtpG"/>
    <property type="match status" value="1"/>
</dbReference>
<dbReference type="InterPro" id="IPR036890">
    <property type="entry name" value="HATPase_C_sf"/>
</dbReference>
<dbReference type="RefSeq" id="WP_106874513.1">
    <property type="nucleotide sequence ID" value="NZ_CP027845.1"/>
</dbReference>
<feature type="binding site" evidence="9">
    <location>
        <position position="84"/>
    </location>
    <ligand>
        <name>ATP</name>
        <dbReference type="ChEBI" id="CHEBI:30616"/>
    </ligand>
</feature>
<evidence type="ECO:0000313" key="11">
    <source>
        <dbReference type="EMBL" id="AVP87660.1"/>
    </source>
</evidence>
<dbReference type="Gene3D" id="3.40.50.11260">
    <property type="match status" value="1"/>
</dbReference>
<feature type="binding site" evidence="9">
    <location>
        <begin position="99"/>
        <end position="100"/>
    </location>
    <ligand>
        <name>ATP</name>
        <dbReference type="ChEBI" id="CHEBI:30616"/>
    </ligand>
</feature>
<dbReference type="PRINTS" id="PR00775">
    <property type="entry name" value="HEATSHOCK90"/>
</dbReference>
<feature type="region of interest" description="A; substrate-binding" evidence="8">
    <location>
        <begin position="1"/>
        <end position="325"/>
    </location>
</feature>
<dbReference type="InterPro" id="IPR001404">
    <property type="entry name" value="Hsp90_fam"/>
</dbReference>
<feature type="binding site" evidence="9">
    <location>
        <position position="98"/>
    </location>
    <ligand>
        <name>ATP</name>
        <dbReference type="ChEBI" id="CHEBI:30616"/>
    </ligand>
</feature>
<dbReference type="SMART" id="SM00387">
    <property type="entry name" value="HATPase_c"/>
    <property type="match status" value="1"/>
</dbReference>
<proteinExistence type="inferred from homology"/>
<evidence type="ECO:0000256" key="1">
    <source>
        <dbReference type="ARBA" id="ARBA00004496"/>
    </source>
</evidence>
<dbReference type="CDD" id="cd16927">
    <property type="entry name" value="HATPase_Hsp90-like"/>
    <property type="match status" value="1"/>
</dbReference>
<dbReference type="NCBIfam" id="NF003555">
    <property type="entry name" value="PRK05218.1"/>
    <property type="match status" value="1"/>
</dbReference>
<dbReference type="Gene3D" id="1.20.120.790">
    <property type="entry name" value="Heat shock protein 90, C-terminal domain"/>
    <property type="match status" value="1"/>
</dbReference>
<dbReference type="GO" id="GO:0005524">
    <property type="term" value="F:ATP binding"/>
    <property type="evidence" value="ECO:0007669"/>
    <property type="project" value="UniProtKB-UniRule"/>
</dbReference>
<dbReference type="GO" id="GO:0005737">
    <property type="term" value="C:cytoplasm"/>
    <property type="evidence" value="ECO:0007669"/>
    <property type="project" value="UniProtKB-SubCell"/>
</dbReference>
<feature type="domain" description="Histidine kinase/HSP90-like ATPase" evidence="10">
    <location>
        <begin position="26"/>
        <end position="181"/>
    </location>
</feature>
<keyword evidence="7 8" id="KW-0143">Chaperone</keyword>
<feature type="region of interest" description="C" evidence="8">
    <location>
        <begin position="536"/>
        <end position="613"/>
    </location>
</feature>
<feature type="binding site" evidence="9">
    <location>
        <position position="92"/>
    </location>
    <ligand>
        <name>ATP</name>
        <dbReference type="ChEBI" id="CHEBI:30616"/>
    </ligand>
</feature>
<keyword evidence="3 8" id="KW-0963">Cytoplasm</keyword>
<dbReference type="KEGG" id="ptc:phytr_7210"/>
<keyword evidence="5 8" id="KW-0067">ATP-binding</keyword>
<dbReference type="Proteomes" id="UP000241762">
    <property type="component" value="Chromosome"/>
</dbReference>
<keyword evidence="4 8" id="KW-0547">Nucleotide-binding</keyword>
<dbReference type="GO" id="GO:0140662">
    <property type="term" value="F:ATP-dependent protein folding chaperone"/>
    <property type="evidence" value="ECO:0007669"/>
    <property type="project" value="InterPro"/>
</dbReference>
<evidence type="ECO:0000256" key="9">
    <source>
        <dbReference type="PIRSR" id="PIRSR002583-1"/>
    </source>
</evidence>
<gene>
    <name evidence="8" type="primary">htpG</name>
    <name evidence="11" type="ORF">phytr_7210</name>
</gene>
<evidence type="ECO:0000256" key="2">
    <source>
        <dbReference type="ARBA" id="ARBA00008239"/>
    </source>
</evidence>
<dbReference type="Pfam" id="PF00183">
    <property type="entry name" value="HSP90"/>
    <property type="match status" value="1"/>
</dbReference>
<feature type="binding site" evidence="9">
    <location>
        <position position="79"/>
    </location>
    <ligand>
        <name>ATP</name>
        <dbReference type="ChEBI" id="CHEBI:30616"/>
    </ligand>
</feature>
<dbReference type="PIRSF" id="PIRSF002583">
    <property type="entry name" value="Hsp90"/>
    <property type="match status" value="1"/>
</dbReference>
<evidence type="ECO:0000256" key="4">
    <source>
        <dbReference type="ARBA" id="ARBA00022741"/>
    </source>
</evidence>
<evidence type="ECO:0000313" key="12">
    <source>
        <dbReference type="Proteomes" id="UP000241762"/>
    </source>
</evidence>
<name>A0A2P1P8R2_9RICK</name>
<feature type="binding site" evidence="9">
    <location>
        <position position="171"/>
    </location>
    <ligand>
        <name>ATP</name>
        <dbReference type="ChEBI" id="CHEBI:30616"/>
    </ligand>
</feature>
<sequence length="613" mass="70401">MRLETRKFNTEVGKVLNLMIHSLYTNKEIFVRELISNASDACDKLRYLSLSDSNLIKDDPEFNILIKADKDKRELIISDNGIGMNKEDLIQNLGTIAKSGTASFLEHITGDAKKDSSLIGQFGVGFYSVFMVADKVTVISRKAGEDEGHKWVSDGVGAYSIEECEKASRGTEIIVHIKEDENDYLDHFRLKHIIKTYSDHISIPIYFEQEGAKNQINSSSALWTKSKSEISEEQYKDFYKNVAYAGDDPWVTLHNKNEGAVEFTNLIFIPTNKTFDLFHPDRKRRIKLYIKRVFVTDENIELVPRYMRFLRGIVDCDSLPLNISRQTLQHNAVVDKIRNNLINRVLGELAKKKDSDRKGFEEFWANFGSAMKEGLCEPIAESEKLLDICIFYSYLQDKMITLSEYVESFTANQKEIYYISGDNLDKLKSSPQLEGFKKKNIDVLLLTDMVDDFWVNIVHKYKDFDIKSVTRSNIDLTQYNSEEEKVDETNHDKLTEYFKGVLGELVQDVKISKKLESVPACLAVEEGNLDIRMERFLVEQKQLQSASAKILEINPSHRLVNKIQDVLVKDQTGNEDTSDLVKLIYEQACIVENEPIPDSLEFCRRLNKFINAI</sequence>
<dbReference type="SUPFAM" id="SSF54211">
    <property type="entry name" value="Ribosomal protein S5 domain 2-like"/>
    <property type="match status" value="1"/>
</dbReference>
<dbReference type="HAMAP" id="MF_00505">
    <property type="entry name" value="HSP90"/>
    <property type="match status" value="1"/>
</dbReference>
<keyword evidence="12" id="KW-1185">Reference proteome</keyword>
<dbReference type="InterPro" id="IPR037196">
    <property type="entry name" value="HSP90_C"/>
</dbReference>
<feature type="binding site" evidence="9">
    <location>
        <position position="325"/>
    </location>
    <ligand>
        <name>ATP</name>
        <dbReference type="ChEBI" id="CHEBI:30616"/>
    </ligand>
</feature>
<keyword evidence="6 8" id="KW-0346">Stress response</keyword>
<dbReference type="InterPro" id="IPR020568">
    <property type="entry name" value="Ribosomal_Su5_D2-typ_SF"/>
</dbReference>
<feature type="binding site" evidence="9">
    <location>
        <position position="33"/>
    </location>
    <ligand>
        <name>ATP</name>
        <dbReference type="ChEBI" id="CHEBI:30616"/>
    </ligand>
</feature>
<evidence type="ECO:0000256" key="8">
    <source>
        <dbReference type="HAMAP-Rule" id="MF_00505"/>
    </source>
</evidence>
<feature type="binding site" evidence="9">
    <location>
        <position position="37"/>
    </location>
    <ligand>
        <name>ATP</name>
        <dbReference type="ChEBI" id="CHEBI:30616"/>
    </ligand>
</feature>
<comment type="caution">
    <text evidence="8">Lacks conserved residue(s) required for the propagation of feature annotation.</text>
</comment>
<evidence type="ECO:0000256" key="3">
    <source>
        <dbReference type="ARBA" id="ARBA00022490"/>
    </source>
</evidence>
<comment type="function">
    <text evidence="8">Molecular chaperone. Has ATPase activity.</text>
</comment>
<evidence type="ECO:0000256" key="5">
    <source>
        <dbReference type="ARBA" id="ARBA00022840"/>
    </source>
</evidence>
<dbReference type="OrthoDB" id="9802640at2"/>
<comment type="subcellular location">
    <subcellularLocation>
        <location evidence="1 8">Cytoplasm</location>
    </subcellularLocation>
</comment>
<organism evidence="11 12">
    <name type="scientific">Candidatus Phycorickettsia trachydisci</name>
    <dbReference type="NCBI Taxonomy" id="2115978"/>
    <lineage>
        <taxon>Bacteria</taxon>
        <taxon>Pseudomonadati</taxon>
        <taxon>Pseudomonadota</taxon>
        <taxon>Alphaproteobacteria</taxon>
        <taxon>Rickettsiales</taxon>
        <taxon>Rickettsiaceae</taxon>
        <taxon>Candidatus Phycorickettsia</taxon>
    </lineage>
</organism>
<reference evidence="11 12" key="1">
    <citation type="submission" date="2018-03" db="EMBL/GenBank/DDBJ databases">
        <title>A gene transfer event suggests a long-term partnership between eustigmatophyte algae and a novel lineage of endosymbiotic bacteria.</title>
        <authorList>
            <person name="Yurchenko T."/>
            <person name="Sevcikova T."/>
            <person name="Pribyl P."/>
            <person name="El Karkouri K."/>
            <person name="Klimes V."/>
            <person name="Amaral R."/>
            <person name="Zbrankova V."/>
            <person name="Kim E."/>
            <person name="Raoult D."/>
            <person name="Santos L.M.A."/>
            <person name="Elias M."/>
        </authorList>
    </citation>
    <scope>NUCLEOTIDE SEQUENCE [LARGE SCALE GENOMIC DNA]</scope>
    <source>
        <strain evidence="11">CCALA 838</strain>
    </source>
</reference>
<evidence type="ECO:0000259" key="10">
    <source>
        <dbReference type="SMART" id="SM00387"/>
    </source>
</evidence>
<evidence type="ECO:0000256" key="7">
    <source>
        <dbReference type="ARBA" id="ARBA00023186"/>
    </source>
</evidence>
<dbReference type="Pfam" id="PF13589">
    <property type="entry name" value="HATPase_c_3"/>
    <property type="match status" value="1"/>
</dbReference>
<evidence type="ECO:0000256" key="6">
    <source>
        <dbReference type="ARBA" id="ARBA00023016"/>
    </source>
</evidence>
<dbReference type="PANTHER" id="PTHR11528">
    <property type="entry name" value="HEAT SHOCK PROTEIN 90 FAMILY MEMBER"/>
    <property type="match status" value="1"/>
</dbReference>
<accession>A0A2P1P8R2</accession>
<protein>
    <recommendedName>
        <fullName evidence="8">Chaperone protein HtpG</fullName>
    </recommendedName>
    <alternativeName>
        <fullName evidence="8">Heat shock protein HtpG</fullName>
    </alternativeName>
    <alternativeName>
        <fullName evidence="8">High temperature protein G</fullName>
    </alternativeName>
</protein>
<dbReference type="GO" id="GO:0016887">
    <property type="term" value="F:ATP hydrolysis activity"/>
    <property type="evidence" value="ECO:0007669"/>
    <property type="project" value="InterPro"/>
</dbReference>
<dbReference type="Gene3D" id="3.30.565.10">
    <property type="entry name" value="Histidine kinase-like ATPase, C-terminal domain"/>
    <property type="match status" value="1"/>
</dbReference>